<dbReference type="InterPro" id="IPR012944">
    <property type="entry name" value="SusD_RagB_dom"/>
</dbReference>
<feature type="domain" description="SusD-like N-terminal" evidence="7">
    <location>
        <begin position="77"/>
        <end position="238"/>
    </location>
</feature>
<dbReference type="InterPro" id="IPR011990">
    <property type="entry name" value="TPR-like_helical_dom_sf"/>
</dbReference>
<dbReference type="AlphaFoldDB" id="A0AAV5AUQ2"/>
<dbReference type="Pfam" id="PF07980">
    <property type="entry name" value="SusD_RagB"/>
    <property type="match status" value="1"/>
</dbReference>
<dbReference type="Proteomes" id="UP001208692">
    <property type="component" value="Unassembled WGS sequence"/>
</dbReference>
<evidence type="ECO:0000256" key="4">
    <source>
        <dbReference type="ARBA" id="ARBA00023136"/>
    </source>
</evidence>
<comment type="subcellular location">
    <subcellularLocation>
        <location evidence="1">Cell outer membrane</location>
    </subcellularLocation>
</comment>
<dbReference type="Proteomes" id="UP001207736">
    <property type="component" value="Unassembled WGS sequence"/>
</dbReference>
<comment type="similarity">
    <text evidence="2">Belongs to the SusD family.</text>
</comment>
<keyword evidence="4" id="KW-0472">Membrane</keyword>
<evidence type="ECO:0000313" key="9">
    <source>
        <dbReference type="EMBL" id="GJM52615.1"/>
    </source>
</evidence>
<accession>A0AAV5AUQ2</accession>
<evidence type="ECO:0000256" key="2">
    <source>
        <dbReference type="ARBA" id="ARBA00006275"/>
    </source>
</evidence>
<dbReference type="RefSeq" id="WP_264845794.1">
    <property type="nucleotide sequence ID" value="NZ_BPMA01000015.1"/>
</dbReference>
<protein>
    <submittedName>
        <fullName evidence="8">Membrane protein</fullName>
    </submittedName>
</protein>
<evidence type="ECO:0000256" key="3">
    <source>
        <dbReference type="ARBA" id="ARBA00022729"/>
    </source>
</evidence>
<dbReference type="Pfam" id="PF14322">
    <property type="entry name" value="SusD-like_3"/>
    <property type="match status" value="1"/>
</dbReference>
<dbReference type="Gene3D" id="1.25.40.390">
    <property type="match status" value="1"/>
</dbReference>
<gene>
    <name evidence="8" type="ORF">RCZ15_01480</name>
    <name evidence="9" type="ORF">RCZ16_09320</name>
</gene>
<comment type="caution">
    <text evidence="8">The sequence shown here is derived from an EMBL/GenBank/DDBJ whole genome shotgun (WGS) entry which is preliminary data.</text>
</comment>
<organism evidence="8 10">
    <name type="scientific">Capnocytophaga catalasegens</name>
    <dbReference type="NCBI Taxonomy" id="1004260"/>
    <lineage>
        <taxon>Bacteria</taxon>
        <taxon>Pseudomonadati</taxon>
        <taxon>Bacteroidota</taxon>
        <taxon>Flavobacteriia</taxon>
        <taxon>Flavobacteriales</taxon>
        <taxon>Flavobacteriaceae</taxon>
        <taxon>Capnocytophaga</taxon>
    </lineage>
</organism>
<dbReference type="CDD" id="cd08977">
    <property type="entry name" value="SusD"/>
    <property type="match status" value="1"/>
</dbReference>
<reference evidence="8 11" key="1">
    <citation type="submission" date="2021-11" db="EMBL/GenBank/DDBJ databases">
        <title>Draft genome sequence of Capnocytophaga sp. strain KC07075 isolated from cat oral cavity.</title>
        <authorList>
            <person name="Suzuki M."/>
            <person name="Imaoka K."/>
            <person name="Kimura M."/>
            <person name="Morikawa S."/>
            <person name="Maeda K."/>
        </authorList>
    </citation>
    <scope>NUCLEOTIDE SEQUENCE</scope>
    <source>
        <strain evidence="8">KC07075</strain>
        <strain evidence="9 11">KC07079</strain>
    </source>
</reference>
<evidence type="ECO:0000313" key="8">
    <source>
        <dbReference type="EMBL" id="GJM49172.1"/>
    </source>
</evidence>
<evidence type="ECO:0000313" key="10">
    <source>
        <dbReference type="Proteomes" id="UP001207736"/>
    </source>
</evidence>
<keyword evidence="5" id="KW-0998">Cell outer membrane</keyword>
<evidence type="ECO:0000259" key="6">
    <source>
        <dbReference type="Pfam" id="PF07980"/>
    </source>
</evidence>
<evidence type="ECO:0000256" key="1">
    <source>
        <dbReference type="ARBA" id="ARBA00004442"/>
    </source>
</evidence>
<dbReference type="SUPFAM" id="SSF48452">
    <property type="entry name" value="TPR-like"/>
    <property type="match status" value="1"/>
</dbReference>
<dbReference type="EMBL" id="BQKB01000014">
    <property type="protein sequence ID" value="GJM52615.1"/>
    <property type="molecule type" value="Genomic_DNA"/>
</dbReference>
<proteinExistence type="inferred from homology"/>
<evidence type="ECO:0000313" key="11">
    <source>
        <dbReference type="Proteomes" id="UP001208692"/>
    </source>
</evidence>
<sequence length="501" mass="56990">MKRCILTTTLIVFLLVSCDLDKDPIDQFSEITIESEESNQGTRYSTYAEMKAAYEGIYAFVKGSGQEGWMLDFLQNTETRADNAYAGATSAEIVAIEQNATDPINKNVVRDWKFYLSGINRANNVIFYIDDVPDPSLTANDRNLWKSEALIMRAWFLFDMVRFYGDLPIPADKAPIISSENIDKVYKLLYPERLPVEQIYHQIIDNLEQALKHAPNVDVSNKFLFSKAVANALLAKVYAEKPVRNYNKTIQYCDAVIADGFTLLPNYRDLFQLNDTKTDVKLRNSSESIFEISYQGGGTWLPGLFGKNYLNPNSRYDWAKWVTPSRDLIAAFDAQNDTIRKNQAIVWGQPSWEIYYPSTNYPFMYKIRSSHSSIIKIRLADILLLKAEALVATGDLTGAATLINQVRARVHLPALSSAITSSADAMKQAVLDERRLELAFEGHRWFDLVRNDKAIEVVNSLNSRDSGRLKMIYKLNENTILYPIPLEEIEKNTNLKQNPGY</sequence>
<keyword evidence="3" id="KW-0732">Signal</keyword>
<name>A0AAV5AUQ2_9FLAO</name>
<dbReference type="GO" id="GO:0009279">
    <property type="term" value="C:cell outer membrane"/>
    <property type="evidence" value="ECO:0007669"/>
    <property type="project" value="UniProtKB-SubCell"/>
</dbReference>
<evidence type="ECO:0000259" key="7">
    <source>
        <dbReference type="Pfam" id="PF14322"/>
    </source>
</evidence>
<evidence type="ECO:0000256" key="5">
    <source>
        <dbReference type="ARBA" id="ARBA00023237"/>
    </source>
</evidence>
<dbReference type="PROSITE" id="PS51257">
    <property type="entry name" value="PROKAR_LIPOPROTEIN"/>
    <property type="match status" value="1"/>
</dbReference>
<dbReference type="InterPro" id="IPR033985">
    <property type="entry name" value="SusD-like_N"/>
</dbReference>
<feature type="domain" description="RagB/SusD" evidence="6">
    <location>
        <begin position="364"/>
        <end position="501"/>
    </location>
</feature>
<keyword evidence="11" id="KW-1185">Reference proteome</keyword>
<dbReference type="EMBL" id="BQKA01000004">
    <property type="protein sequence ID" value="GJM49172.1"/>
    <property type="molecule type" value="Genomic_DNA"/>
</dbReference>